<dbReference type="SUPFAM" id="SSF56014">
    <property type="entry name" value="Nitrite and sulphite reductase 4Fe-4S domain-like"/>
    <property type="match status" value="1"/>
</dbReference>
<reference evidence="22 23" key="1">
    <citation type="submission" date="2017-10" db="EMBL/GenBank/DDBJ databases">
        <title>Genome announcement of Methylocella silvestris TVC from permafrost.</title>
        <authorList>
            <person name="Wang J."/>
            <person name="Geng K."/>
            <person name="Ul-Haque F."/>
            <person name="Crombie A.T."/>
            <person name="Street L.E."/>
            <person name="Wookey P.A."/>
            <person name="Murrell J.C."/>
            <person name="Pratscher J."/>
        </authorList>
    </citation>
    <scope>NUCLEOTIDE SEQUENCE [LARGE SCALE GENOMIC DNA]</scope>
    <source>
        <strain evidence="22 23">TVC</strain>
    </source>
</reference>
<evidence type="ECO:0000256" key="6">
    <source>
        <dbReference type="ARBA" id="ARBA00022630"/>
    </source>
</evidence>
<dbReference type="GO" id="GO:0051537">
    <property type="term" value="F:2 iron, 2 sulfur cluster binding"/>
    <property type="evidence" value="ECO:0007669"/>
    <property type="project" value="UniProtKB-KW"/>
</dbReference>
<feature type="domain" description="NADH-rubredoxin oxidoreductase C-terminal" evidence="21">
    <location>
        <begin position="326"/>
        <end position="389"/>
    </location>
</feature>
<proteinExistence type="inferred from homology"/>
<dbReference type="PRINTS" id="PR00368">
    <property type="entry name" value="FADPNR"/>
</dbReference>
<feature type="binding site" description="axial binding residue" evidence="16">
    <location>
        <position position="684"/>
    </location>
    <ligand>
        <name>siroheme</name>
        <dbReference type="ChEBI" id="CHEBI:60052"/>
    </ligand>
    <ligandPart>
        <name>Fe</name>
        <dbReference type="ChEBI" id="CHEBI:18248"/>
    </ligandPart>
</feature>
<organism evidence="22 23">
    <name type="scientific">Methylocella silvestris</name>
    <dbReference type="NCBI Taxonomy" id="199596"/>
    <lineage>
        <taxon>Bacteria</taxon>
        <taxon>Pseudomonadati</taxon>
        <taxon>Pseudomonadota</taxon>
        <taxon>Alphaproteobacteria</taxon>
        <taxon>Hyphomicrobiales</taxon>
        <taxon>Beijerinckiaceae</taxon>
        <taxon>Methylocella</taxon>
    </lineage>
</organism>
<dbReference type="InterPro" id="IPR041854">
    <property type="entry name" value="BFD-like_2Fe2S-bd_dom_sf"/>
</dbReference>
<keyword evidence="5 16" id="KW-0349">Heme</keyword>
<dbReference type="PIRSF" id="PIRSF037149">
    <property type="entry name" value="NirB"/>
    <property type="match status" value="1"/>
</dbReference>
<dbReference type="Gene3D" id="1.10.10.1100">
    <property type="entry name" value="BFD-like [2Fe-2S]-binding domain"/>
    <property type="match status" value="1"/>
</dbReference>
<feature type="domain" description="Nitrite/sulphite reductase 4Fe-4S" evidence="17">
    <location>
        <begin position="631"/>
        <end position="766"/>
    </location>
</feature>
<dbReference type="GO" id="GO:0098809">
    <property type="term" value="F:nitrite reductase activity"/>
    <property type="evidence" value="ECO:0007669"/>
    <property type="project" value="InterPro"/>
</dbReference>
<dbReference type="Pfam" id="PF03460">
    <property type="entry name" value="NIR_SIR_ferr"/>
    <property type="match status" value="1"/>
</dbReference>
<feature type="domain" description="FAD/NAD(P)-binding" evidence="20">
    <location>
        <begin position="5"/>
        <end position="290"/>
    </location>
</feature>
<evidence type="ECO:0000256" key="16">
    <source>
        <dbReference type="PIRSR" id="PIRSR037149-1"/>
    </source>
</evidence>
<dbReference type="GO" id="GO:0042128">
    <property type="term" value="P:nitrate assimilation"/>
    <property type="evidence" value="ECO:0007669"/>
    <property type="project" value="UniProtKB-UniRule"/>
</dbReference>
<evidence type="ECO:0000259" key="18">
    <source>
        <dbReference type="Pfam" id="PF03460"/>
    </source>
</evidence>
<dbReference type="PANTHER" id="PTHR43809:SF1">
    <property type="entry name" value="NITRITE REDUCTASE (NADH) LARGE SUBUNIT"/>
    <property type="match status" value="1"/>
</dbReference>
<dbReference type="Gene3D" id="3.30.390.30">
    <property type="match status" value="1"/>
</dbReference>
<evidence type="ECO:0000256" key="12">
    <source>
        <dbReference type="ARBA" id="ARBA00023014"/>
    </source>
</evidence>
<keyword evidence="4 16" id="KW-0004">4Fe-4S</keyword>
<dbReference type="RefSeq" id="WP_102842111.1">
    <property type="nucleotide sequence ID" value="NZ_PDZR01000001.1"/>
</dbReference>
<evidence type="ECO:0000256" key="9">
    <source>
        <dbReference type="ARBA" id="ARBA00022827"/>
    </source>
</evidence>
<dbReference type="InterPro" id="IPR006066">
    <property type="entry name" value="NO2/SO3_Rdtase_FeS/sirohaem_BS"/>
</dbReference>
<dbReference type="GO" id="GO:0051539">
    <property type="term" value="F:4 iron, 4 sulfur cluster binding"/>
    <property type="evidence" value="ECO:0007669"/>
    <property type="project" value="UniProtKB-KW"/>
</dbReference>
<accession>A0A2J7TM09</accession>
<evidence type="ECO:0000256" key="14">
    <source>
        <dbReference type="ARBA" id="ARBA00034078"/>
    </source>
</evidence>
<gene>
    <name evidence="22" type="ORF">CR492_02565</name>
</gene>
<protein>
    <submittedName>
        <fullName evidence="22">Nitrite reductase large subunit</fullName>
    </submittedName>
</protein>
<feature type="binding site" evidence="16">
    <location>
        <position position="646"/>
    </location>
    <ligand>
        <name>[4Fe-4S] cluster</name>
        <dbReference type="ChEBI" id="CHEBI:49883"/>
    </ligand>
</feature>
<dbReference type="Pfam" id="PF01077">
    <property type="entry name" value="NIR_SIR"/>
    <property type="match status" value="1"/>
</dbReference>
<dbReference type="FunFam" id="3.50.50.60:FF:000033">
    <property type="entry name" value="Nitrite reductase [NAD(P)H], large subunit"/>
    <property type="match status" value="1"/>
</dbReference>
<dbReference type="Pfam" id="PF07992">
    <property type="entry name" value="Pyr_redox_2"/>
    <property type="match status" value="1"/>
</dbReference>
<dbReference type="UniPathway" id="UPA00653"/>
<comment type="cofactor">
    <cofactor evidence="16">
        <name>siroheme</name>
        <dbReference type="ChEBI" id="CHEBI:60052"/>
    </cofactor>
    <text evidence="16">Binds 1 siroheme per subunit.</text>
</comment>
<dbReference type="NCBIfam" id="TIGR02374">
    <property type="entry name" value="nitri_red_nirB"/>
    <property type="match status" value="1"/>
</dbReference>
<dbReference type="InterPro" id="IPR005117">
    <property type="entry name" value="NiRdtase/SiRdtase_haem-b_fer"/>
</dbReference>
<evidence type="ECO:0000259" key="19">
    <source>
        <dbReference type="Pfam" id="PF04324"/>
    </source>
</evidence>
<sequence>MTKRKLVVVGNGMAGARAVEEVLSRGGADQFDIVMFGDEPYGNYNRILLSNILSGAQDASEIFINPLDWYAENNITLHAGSPVVKIDRAARIVTSEAGVEEPYDKLLIATGSRAFIPPIPGVFGPDQKLKSGVFGFRNIDDCNGIVAQAQKSTRAAVIGGGLLGLEAARGLLNHGCEVHVVHLAKHLMEMQLDTPGGALLKASMEKMGVNVHLEKSTTEVLGEEHVSGLAFKDGSTIECDMLVVAAGIRPNAEIGRSAGLTVERAIVVDNHMRAIDDPDVYVVGECAQHRGKVYGLVAPLWDQGKVFADHITQRNLDAAYHGSKLATKLKVMGVELASMGITEPLEGDELIQFSEPKKGTYKKLIVRDGRLVGGILMGDISKAAFLMQAFDRDSPLPEERLSLLFDFGAPSQKVTIDEMPADMQVCNCNGVTKSAIGACVASGAKTTKAVMDATRAGKGCGSCKSLVGEVVEWFCGGEVEEDPSVHYYVPCVPLTKPQLIAAAREQGLKSVSSIFQALAGGVEDAASKPALASLLATIWADEYEDERDARFINDRVHGNIQKDGTFSVVPEMPGGVCTPDELMRIASVAVKYNVPLVKLTGGQRIDLVGIPKDQLPGVWSDLGMPAGSAWGKSYRTCKSCIGTEFCRFGLGDSMGLAAKIEKRFRGIDSPAKLKLATTGCPRNCSEALIKDVGFVAVGDGKWEIYIGGAGGAHVRKGDLMCTVDSEEDAIALGGRFMQYYRENAKWRERTYDFVPRIGIERIRAVIVDDSDGIADALDVAMQASVDAAYDPWKEALAPKTANQFASVIETAEV</sequence>
<dbReference type="Gene3D" id="3.90.480.20">
    <property type="match status" value="1"/>
</dbReference>
<evidence type="ECO:0000256" key="8">
    <source>
        <dbReference type="ARBA" id="ARBA00022723"/>
    </source>
</evidence>
<keyword evidence="12 16" id="KW-0411">Iron-sulfur</keyword>
<dbReference type="AlphaFoldDB" id="A0A2J7TM09"/>
<evidence type="ECO:0000256" key="13">
    <source>
        <dbReference type="ARBA" id="ARBA00023063"/>
    </source>
</evidence>
<dbReference type="InterPro" id="IPR007419">
    <property type="entry name" value="BFD-like_2Fe2S-bd_dom"/>
</dbReference>
<dbReference type="InterPro" id="IPR023753">
    <property type="entry name" value="FAD/NAD-binding_dom"/>
</dbReference>
<dbReference type="PRINTS" id="PR00397">
    <property type="entry name" value="SIROHAEM"/>
</dbReference>
<evidence type="ECO:0000256" key="3">
    <source>
        <dbReference type="ARBA" id="ARBA00010429"/>
    </source>
</evidence>
<keyword evidence="9 15" id="KW-0274">FAD</keyword>
<dbReference type="InterPro" id="IPR045854">
    <property type="entry name" value="NO2/SO3_Rdtase_4Fe4S_sf"/>
</dbReference>
<dbReference type="EMBL" id="PDZR01000001">
    <property type="protein sequence ID" value="PNG27803.1"/>
    <property type="molecule type" value="Genomic_DNA"/>
</dbReference>
<feature type="binding site" evidence="16">
    <location>
        <position position="680"/>
    </location>
    <ligand>
        <name>[4Fe-4S] cluster</name>
        <dbReference type="ChEBI" id="CHEBI:49883"/>
    </ligand>
</feature>
<evidence type="ECO:0000259" key="17">
    <source>
        <dbReference type="Pfam" id="PF01077"/>
    </source>
</evidence>
<dbReference type="InterPro" id="IPR017121">
    <property type="entry name" value="Nitrite_Rdtase_lsu"/>
</dbReference>
<keyword evidence="10" id="KW-0560">Oxidoreductase</keyword>
<dbReference type="InterPro" id="IPR012744">
    <property type="entry name" value="Nitri_red_NirB"/>
</dbReference>
<dbReference type="InterPro" id="IPR036136">
    <property type="entry name" value="Nit/Sulf_reduc_fer-like_dom_sf"/>
</dbReference>
<keyword evidence="13 15" id="KW-0534">Nitrate assimilation</keyword>
<evidence type="ECO:0000313" key="22">
    <source>
        <dbReference type="EMBL" id="PNG27803.1"/>
    </source>
</evidence>
<evidence type="ECO:0000256" key="7">
    <source>
        <dbReference type="ARBA" id="ARBA00022714"/>
    </source>
</evidence>
<comment type="similarity">
    <text evidence="3">Belongs to the nitrite and sulfite reductase 4Fe-4S domain family.</text>
</comment>
<dbReference type="PANTHER" id="PTHR43809">
    <property type="entry name" value="NITRITE REDUCTASE (NADH) LARGE SUBUNIT"/>
    <property type="match status" value="1"/>
</dbReference>
<dbReference type="Pfam" id="PF18267">
    <property type="entry name" value="Rubredoxin_C"/>
    <property type="match status" value="1"/>
</dbReference>
<comment type="cofactor">
    <cofactor evidence="14">
        <name>[2Fe-2S] cluster</name>
        <dbReference type="ChEBI" id="CHEBI:190135"/>
    </cofactor>
</comment>
<comment type="pathway">
    <text evidence="2">Nitrogen metabolism; nitrate reduction (assimilation).</text>
</comment>
<dbReference type="PRINTS" id="PR00411">
    <property type="entry name" value="PNDRDTASEI"/>
</dbReference>
<dbReference type="SUPFAM" id="SSF51905">
    <property type="entry name" value="FAD/NAD(P)-binding domain"/>
    <property type="match status" value="2"/>
</dbReference>
<feature type="binding site" evidence="16">
    <location>
        <position position="684"/>
    </location>
    <ligand>
        <name>[4Fe-4S] cluster</name>
        <dbReference type="ChEBI" id="CHEBI:49883"/>
    </ligand>
</feature>
<keyword evidence="8 16" id="KW-0479">Metal-binding</keyword>
<dbReference type="OrthoDB" id="9768666at2"/>
<dbReference type="Gene3D" id="3.30.413.10">
    <property type="entry name" value="Sulfite Reductase Hemoprotein, domain 1"/>
    <property type="match status" value="1"/>
</dbReference>
<dbReference type="Proteomes" id="UP000236286">
    <property type="component" value="Unassembled WGS sequence"/>
</dbReference>
<comment type="caution">
    <text evidence="22">The sequence shown here is derived from an EMBL/GenBank/DDBJ whole genome shotgun (WGS) entry which is preliminary data.</text>
</comment>
<name>A0A2J7TM09_METSI</name>
<dbReference type="GO" id="GO:0020037">
    <property type="term" value="F:heme binding"/>
    <property type="evidence" value="ECO:0007669"/>
    <property type="project" value="InterPro"/>
</dbReference>
<dbReference type="InterPro" id="IPR016156">
    <property type="entry name" value="FAD/NAD-linked_Rdtase_dimer_sf"/>
</dbReference>
<evidence type="ECO:0000256" key="15">
    <source>
        <dbReference type="PIRNR" id="PIRNR037149"/>
    </source>
</evidence>
<evidence type="ECO:0000256" key="2">
    <source>
        <dbReference type="ARBA" id="ARBA00005096"/>
    </source>
</evidence>
<dbReference type="InterPro" id="IPR036188">
    <property type="entry name" value="FAD/NAD-bd_sf"/>
</dbReference>
<dbReference type="SUPFAM" id="SSF55124">
    <property type="entry name" value="Nitrite/Sulfite reductase N-terminal domain-like"/>
    <property type="match status" value="1"/>
</dbReference>
<dbReference type="PROSITE" id="PS00365">
    <property type="entry name" value="NIR_SIR"/>
    <property type="match status" value="1"/>
</dbReference>
<dbReference type="InterPro" id="IPR006067">
    <property type="entry name" value="NO2/SO3_Rdtase_4Fe4S_dom"/>
</dbReference>
<comment type="cofactor">
    <cofactor evidence="16">
        <name>[4Fe-4S] cluster</name>
        <dbReference type="ChEBI" id="CHEBI:49883"/>
    </cofactor>
    <text evidence="16">Binds 1 [4Fe-4S] cluster per subunit.</text>
</comment>
<keyword evidence="6 15" id="KW-0285">Flavoprotein</keyword>
<feature type="binding site" evidence="16">
    <location>
        <position position="640"/>
    </location>
    <ligand>
        <name>[4Fe-4S] cluster</name>
        <dbReference type="ChEBI" id="CHEBI:49883"/>
    </ligand>
</feature>
<evidence type="ECO:0000256" key="4">
    <source>
        <dbReference type="ARBA" id="ARBA00022485"/>
    </source>
</evidence>
<dbReference type="Pfam" id="PF04324">
    <property type="entry name" value="Fer2_BFD"/>
    <property type="match status" value="1"/>
</dbReference>
<dbReference type="GO" id="GO:0046872">
    <property type="term" value="F:metal ion binding"/>
    <property type="evidence" value="ECO:0007669"/>
    <property type="project" value="UniProtKB-KW"/>
</dbReference>
<feature type="domain" description="Nitrite/Sulfite reductase ferredoxin-like" evidence="18">
    <location>
        <begin position="561"/>
        <end position="622"/>
    </location>
</feature>
<dbReference type="InterPro" id="IPR041575">
    <property type="entry name" value="Rubredoxin_C"/>
</dbReference>
<evidence type="ECO:0000256" key="11">
    <source>
        <dbReference type="ARBA" id="ARBA00023004"/>
    </source>
</evidence>
<dbReference type="GO" id="GO:0050660">
    <property type="term" value="F:flavin adenine dinucleotide binding"/>
    <property type="evidence" value="ECO:0007669"/>
    <property type="project" value="UniProtKB-UniRule"/>
</dbReference>
<evidence type="ECO:0000313" key="23">
    <source>
        <dbReference type="Proteomes" id="UP000236286"/>
    </source>
</evidence>
<evidence type="ECO:0000256" key="10">
    <source>
        <dbReference type="ARBA" id="ARBA00023002"/>
    </source>
</evidence>
<dbReference type="Gene3D" id="3.50.50.60">
    <property type="entry name" value="FAD/NAD(P)-binding domain"/>
    <property type="match status" value="2"/>
</dbReference>
<comment type="cofactor">
    <cofactor evidence="1 15">
        <name>FAD</name>
        <dbReference type="ChEBI" id="CHEBI:57692"/>
    </cofactor>
</comment>
<feature type="domain" description="BFD-like [2Fe-2S]-binding" evidence="19">
    <location>
        <begin position="425"/>
        <end position="471"/>
    </location>
</feature>
<dbReference type="GO" id="GO:0050661">
    <property type="term" value="F:NADP binding"/>
    <property type="evidence" value="ECO:0007669"/>
    <property type="project" value="UniProtKB-UniRule"/>
</dbReference>
<evidence type="ECO:0000259" key="20">
    <source>
        <dbReference type="Pfam" id="PF07992"/>
    </source>
</evidence>
<evidence type="ECO:0000259" key="21">
    <source>
        <dbReference type="Pfam" id="PF18267"/>
    </source>
</evidence>
<dbReference type="InterPro" id="IPR052034">
    <property type="entry name" value="NasD-like"/>
</dbReference>
<evidence type="ECO:0000256" key="1">
    <source>
        <dbReference type="ARBA" id="ARBA00001974"/>
    </source>
</evidence>
<evidence type="ECO:0000256" key="5">
    <source>
        <dbReference type="ARBA" id="ARBA00022617"/>
    </source>
</evidence>
<keyword evidence="11 16" id="KW-0408">Iron</keyword>
<keyword evidence="7" id="KW-0001">2Fe-2S</keyword>